<evidence type="ECO:0000313" key="2">
    <source>
        <dbReference type="Proteomes" id="UP000593566"/>
    </source>
</evidence>
<dbReference type="Proteomes" id="UP000593566">
    <property type="component" value="Unassembled WGS sequence"/>
</dbReference>
<sequence length="136" mass="15479">MAFVIGLYEQQPVMNATCSVWFDISRTNLSRPFQLPAAEDVSKPIRAERKWFKNVRLFPNEISSLPLRADESGQYGRCANVERVFPIQPTKDGILENRVTHPSPYRAFESLPPFPRIDVSQEIAIRAMRAIGDTAE</sequence>
<dbReference type="EMBL" id="JACCJB010000014">
    <property type="protein sequence ID" value="KAF6221184.1"/>
    <property type="molecule type" value="Genomic_DNA"/>
</dbReference>
<comment type="caution">
    <text evidence="1">The sequence shown here is derived from an EMBL/GenBank/DDBJ whole genome shotgun (WGS) entry which is preliminary data.</text>
</comment>
<accession>A0A8H6CDE0</accession>
<protein>
    <submittedName>
        <fullName evidence="1">Uncharacterized protein</fullName>
    </submittedName>
</protein>
<dbReference type="AlphaFoldDB" id="A0A8H6CDE0"/>
<keyword evidence="2" id="KW-1185">Reference proteome</keyword>
<evidence type="ECO:0000313" key="1">
    <source>
        <dbReference type="EMBL" id="KAF6221184.1"/>
    </source>
</evidence>
<gene>
    <name evidence="1" type="ORF">HO133_002039</name>
</gene>
<reference evidence="1 2" key="1">
    <citation type="journal article" date="2020" name="Genomics">
        <title>Complete, high-quality genomes from long-read metagenomic sequencing of two wolf lichen thalli reveals enigmatic genome architecture.</title>
        <authorList>
            <person name="McKenzie S.K."/>
            <person name="Walston R.F."/>
            <person name="Allen J.L."/>
        </authorList>
    </citation>
    <scope>NUCLEOTIDE SEQUENCE [LARGE SCALE GENOMIC DNA]</scope>
    <source>
        <strain evidence="1">WasteWater1</strain>
    </source>
</reference>
<proteinExistence type="predicted"/>
<dbReference type="GeneID" id="59330453"/>
<name>A0A8H6CDE0_9LECA</name>
<organism evidence="1 2">
    <name type="scientific">Letharia lupina</name>
    <dbReference type="NCBI Taxonomy" id="560253"/>
    <lineage>
        <taxon>Eukaryota</taxon>
        <taxon>Fungi</taxon>
        <taxon>Dikarya</taxon>
        <taxon>Ascomycota</taxon>
        <taxon>Pezizomycotina</taxon>
        <taxon>Lecanoromycetes</taxon>
        <taxon>OSLEUM clade</taxon>
        <taxon>Lecanoromycetidae</taxon>
        <taxon>Lecanorales</taxon>
        <taxon>Lecanorineae</taxon>
        <taxon>Parmeliaceae</taxon>
        <taxon>Letharia</taxon>
    </lineage>
</organism>
<dbReference type="RefSeq" id="XP_037150619.1">
    <property type="nucleotide sequence ID" value="XM_037292966.1"/>
</dbReference>